<feature type="signal peptide" evidence="2">
    <location>
        <begin position="1"/>
        <end position="24"/>
    </location>
</feature>
<dbReference type="EMBL" id="JBHILJ010000002">
    <property type="protein sequence ID" value="MFB5735927.1"/>
    <property type="molecule type" value="Genomic_DNA"/>
</dbReference>
<dbReference type="RefSeq" id="WP_375516752.1">
    <property type="nucleotide sequence ID" value="NZ_JBHILI010000002.1"/>
</dbReference>
<sequence>MNSRLRILFFGFALFLFFTGNSFADIPLPFPDSPDENPTTSEAETSSEDKLAVSEKKEISAEPVASFQTEEAISNSPKEDTVVPKKVATRSTKLPNLGEKKEKKSSKKKDAQDPSLAAYERGLVRLRNGQKEAAKEEFSKAASTEGTASSQAKLELSKLGESKAPDSGSDAGADDSVWKTSLETARSLRAQGKNSEAESILLKVATEGGNEFRSRALLQLGDMMFRQGKYQDSRSYLMDFWNRFGKNYPNVEDSGSKEFKSQREEKELGAYLLFKSSYKAGEGEWAKRFLKKYLDKSGAESSGRYSPLRAEMETLSKSDL</sequence>
<reference evidence="3 4" key="1">
    <citation type="submission" date="2024-09" db="EMBL/GenBank/DDBJ databases">
        <title>Taxonomic and Genotyping Characterization of Leptospira Strains isolated from Multiple Sources in Colombia highlights the importance of intermediate species.</title>
        <authorList>
            <person name="Torres Higuera L."/>
            <person name="Rojas Tapias D."/>
            <person name="Jimenez Velasquez S."/>
            <person name="Renjifo Ibanez C."/>
        </authorList>
    </citation>
    <scope>NUCLEOTIDE SEQUENCE [LARGE SCALE GENOMIC DNA]</scope>
    <source>
        <strain evidence="3 4">Lep080</strain>
    </source>
</reference>
<organism evidence="3 4">
    <name type="scientific">Leptospira wolffii</name>
    <dbReference type="NCBI Taxonomy" id="409998"/>
    <lineage>
        <taxon>Bacteria</taxon>
        <taxon>Pseudomonadati</taxon>
        <taxon>Spirochaetota</taxon>
        <taxon>Spirochaetia</taxon>
        <taxon>Leptospirales</taxon>
        <taxon>Leptospiraceae</taxon>
        <taxon>Leptospira</taxon>
    </lineage>
</organism>
<evidence type="ECO:0000313" key="4">
    <source>
        <dbReference type="Proteomes" id="UP001580391"/>
    </source>
</evidence>
<feature type="region of interest" description="Disordered" evidence="1">
    <location>
        <begin position="29"/>
        <end position="177"/>
    </location>
</feature>
<evidence type="ECO:0000256" key="1">
    <source>
        <dbReference type="SAM" id="MobiDB-lite"/>
    </source>
</evidence>
<feature type="compositionally biased region" description="Basic and acidic residues" evidence="1">
    <location>
        <begin position="155"/>
        <end position="164"/>
    </location>
</feature>
<dbReference type="Gene3D" id="1.25.40.10">
    <property type="entry name" value="Tetratricopeptide repeat domain"/>
    <property type="match status" value="1"/>
</dbReference>
<keyword evidence="4" id="KW-1185">Reference proteome</keyword>
<dbReference type="InterPro" id="IPR011990">
    <property type="entry name" value="TPR-like_helical_dom_sf"/>
</dbReference>
<comment type="caution">
    <text evidence="3">The sequence shown here is derived from an EMBL/GenBank/DDBJ whole genome shotgun (WGS) entry which is preliminary data.</text>
</comment>
<evidence type="ECO:0000256" key="2">
    <source>
        <dbReference type="SAM" id="SignalP"/>
    </source>
</evidence>
<accession>A0ABV5BLF8</accession>
<feature type="compositionally biased region" description="Basic and acidic residues" evidence="1">
    <location>
        <begin position="47"/>
        <end position="60"/>
    </location>
</feature>
<feature type="compositionally biased region" description="Basic and acidic residues" evidence="1">
    <location>
        <begin position="98"/>
        <end position="112"/>
    </location>
</feature>
<feature type="compositionally biased region" description="Basic and acidic residues" evidence="1">
    <location>
        <begin position="129"/>
        <end position="139"/>
    </location>
</feature>
<evidence type="ECO:0000313" key="3">
    <source>
        <dbReference type="EMBL" id="MFB5735927.1"/>
    </source>
</evidence>
<gene>
    <name evidence="3" type="ORF">ACE5IX_05370</name>
</gene>
<dbReference type="SUPFAM" id="SSF48452">
    <property type="entry name" value="TPR-like"/>
    <property type="match status" value="1"/>
</dbReference>
<name>A0ABV5BLF8_9LEPT</name>
<feature type="compositionally biased region" description="Polar residues" evidence="1">
    <location>
        <begin position="66"/>
        <end position="76"/>
    </location>
</feature>
<keyword evidence="2" id="KW-0732">Signal</keyword>
<protein>
    <submittedName>
        <fullName evidence="3">Tol-pal system YbgF family protein</fullName>
    </submittedName>
</protein>
<feature type="compositionally biased region" description="Low complexity" evidence="1">
    <location>
        <begin position="166"/>
        <end position="175"/>
    </location>
</feature>
<proteinExistence type="predicted"/>
<dbReference type="Proteomes" id="UP001580391">
    <property type="component" value="Unassembled WGS sequence"/>
</dbReference>
<feature type="chain" id="PRO_5045768851" evidence="2">
    <location>
        <begin position="25"/>
        <end position="320"/>
    </location>
</feature>